<name>A0A5J9TM95_9POAL</name>
<dbReference type="Proteomes" id="UP000324897">
    <property type="component" value="Chromosome 3"/>
</dbReference>
<dbReference type="AlphaFoldDB" id="A0A5J9TM95"/>
<comment type="caution">
    <text evidence="2">The sequence shown here is derived from an EMBL/GenBank/DDBJ whole genome shotgun (WGS) entry which is preliminary data.</text>
</comment>
<gene>
    <name evidence="2" type="ORF">EJB05_46098</name>
</gene>
<proteinExistence type="predicted"/>
<feature type="non-terminal residue" evidence="2">
    <location>
        <position position="1"/>
    </location>
</feature>
<sequence>MSEGNGSGGAQGEPSLSQILAAMERNRHETSQAMEKNRFETAQAQTKLLEQLVNKVSAIEAAAGVGPSNGASKIDRDVYELGSGASVGEGQNPEVVEWNTDEQEGKSHTD</sequence>
<keyword evidence="3" id="KW-1185">Reference proteome</keyword>
<evidence type="ECO:0000313" key="3">
    <source>
        <dbReference type="Proteomes" id="UP000324897"/>
    </source>
</evidence>
<evidence type="ECO:0000256" key="1">
    <source>
        <dbReference type="SAM" id="MobiDB-lite"/>
    </source>
</evidence>
<evidence type="ECO:0000313" key="2">
    <source>
        <dbReference type="EMBL" id="TVU12450.1"/>
    </source>
</evidence>
<reference evidence="2 3" key="1">
    <citation type="journal article" date="2019" name="Sci. Rep.">
        <title>A high-quality genome of Eragrostis curvula grass provides insights into Poaceae evolution and supports new strategies to enhance forage quality.</title>
        <authorList>
            <person name="Carballo J."/>
            <person name="Santos B.A.C.M."/>
            <person name="Zappacosta D."/>
            <person name="Garbus I."/>
            <person name="Selva J.P."/>
            <person name="Gallo C.A."/>
            <person name="Diaz A."/>
            <person name="Albertini E."/>
            <person name="Caccamo M."/>
            <person name="Echenique V."/>
        </authorList>
    </citation>
    <scope>NUCLEOTIDE SEQUENCE [LARGE SCALE GENOMIC DNA]</scope>
    <source>
        <strain evidence="3">cv. Victoria</strain>
        <tissue evidence="2">Leaf</tissue>
    </source>
</reference>
<feature type="region of interest" description="Disordered" evidence="1">
    <location>
        <begin position="82"/>
        <end position="110"/>
    </location>
</feature>
<organism evidence="2 3">
    <name type="scientific">Eragrostis curvula</name>
    <name type="common">weeping love grass</name>
    <dbReference type="NCBI Taxonomy" id="38414"/>
    <lineage>
        <taxon>Eukaryota</taxon>
        <taxon>Viridiplantae</taxon>
        <taxon>Streptophyta</taxon>
        <taxon>Embryophyta</taxon>
        <taxon>Tracheophyta</taxon>
        <taxon>Spermatophyta</taxon>
        <taxon>Magnoliopsida</taxon>
        <taxon>Liliopsida</taxon>
        <taxon>Poales</taxon>
        <taxon>Poaceae</taxon>
        <taxon>PACMAD clade</taxon>
        <taxon>Chloridoideae</taxon>
        <taxon>Eragrostideae</taxon>
        <taxon>Eragrostidinae</taxon>
        <taxon>Eragrostis</taxon>
    </lineage>
</organism>
<accession>A0A5J9TM95</accession>
<dbReference type="EMBL" id="RWGY01000039">
    <property type="protein sequence ID" value="TVU12450.1"/>
    <property type="molecule type" value="Genomic_DNA"/>
</dbReference>
<dbReference type="Gramene" id="TVU12450">
    <property type="protein sequence ID" value="TVU12450"/>
    <property type="gene ID" value="EJB05_46098"/>
</dbReference>
<protein>
    <submittedName>
        <fullName evidence="2">Uncharacterized protein</fullName>
    </submittedName>
</protein>